<feature type="compositionally biased region" description="Basic and acidic residues" evidence="1">
    <location>
        <begin position="14"/>
        <end position="24"/>
    </location>
</feature>
<reference evidence="2" key="1">
    <citation type="journal article" date="2014" name="Int. J. Syst. Evol. Microbiol.">
        <title>Complete genome sequence of Corynebacterium casei LMG S-19264T (=DSM 44701T), isolated from a smear-ripened cheese.</title>
        <authorList>
            <consortium name="US DOE Joint Genome Institute (JGI-PGF)"/>
            <person name="Walter F."/>
            <person name="Albersmeier A."/>
            <person name="Kalinowski J."/>
            <person name="Ruckert C."/>
        </authorList>
    </citation>
    <scope>NUCLEOTIDE SEQUENCE</scope>
    <source>
        <strain evidence="2">CGMCC 4.7679</strain>
    </source>
</reference>
<name>A0A8H9MDY2_9PSEU</name>
<evidence type="ECO:0000256" key="1">
    <source>
        <dbReference type="SAM" id="MobiDB-lite"/>
    </source>
</evidence>
<reference evidence="2" key="2">
    <citation type="submission" date="2020-09" db="EMBL/GenBank/DDBJ databases">
        <authorList>
            <person name="Sun Q."/>
            <person name="Zhou Y."/>
        </authorList>
    </citation>
    <scope>NUCLEOTIDE SEQUENCE</scope>
    <source>
        <strain evidence="2">CGMCC 4.7679</strain>
    </source>
</reference>
<evidence type="ECO:0000313" key="3">
    <source>
        <dbReference type="Proteomes" id="UP000658656"/>
    </source>
</evidence>
<feature type="region of interest" description="Disordered" evidence="1">
    <location>
        <begin position="1"/>
        <end position="24"/>
    </location>
</feature>
<dbReference type="Proteomes" id="UP000658656">
    <property type="component" value="Unassembled WGS sequence"/>
</dbReference>
<accession>A0A8H9MDY2</accession>
<proteinExistence type="predicted"/>
<organism evidence="2 3">
    <name type="scientific">Amycolatopsis bartoniae</name>
    <dbReference type="NCBI Taxonomy" id="941986"/>
    <lineage>
        <taxon>Bacteria</taxon>
        <taxon>Bacillati</taxon>
        <taxon>Actinomycetota</taxon>
        <taxon>Actinomycetes</taxon>
        <taxon>Pseudonocardiales</taxon>
        <taxon>Pseudonocardiaceae</taxon>
        <taxon>Amycolatopsis</taxon>
    </lineage>
</organism>
<evidence type="ECO:0000313" key="2">
    <source>
        <dbReference type="EMBL" id="GHF83095.1"/>
    </source>
</evidence>
<keyword evidence="3" id="KW-1185">Reference proteome</keyword>
<protein>
    <submittedName>
        <fullName evidence="2">Uncharacterized protein</fullName>
    </submittedName>
</protein>
<gene>
    <name evidence="2" type="ORF">GCM10017566_66390</name>
</gene>
<comment type="caution">
    <text evidence="2">The sequence shown here is derived from an EMBL/GenBank/DDBJ whole genome shotgun (WGS) entry which is preliminary data.</text>
</comment>
<sequence length="102" mass="11096">MAPLTHDLTQAAGHPDERQRRHDPEAVRIDVCGLVQQILVARIGYPERWGAIALESFHIIAHHRRRRGVGPAAGGGCLPNNVFSCGNDTIASGPLRMGKMQP</sequence>
<dbReference type="AlphaFoldDB" id="A0A8H9MDY2"/>
<dbReference type="EMBL" id="BNAV01000016">
    <property type="protein sequence ID" value="GHF83095.1"/>
    <property type="molecule type" value="Genomic_DNA"/>
</dbReference>